<dbReference type="InterPro" id="IPR001789">
    <property type="entry name" value="Sig_transdc_resp-reg_receiver"/>
</dbReference>
<dbReference type="InterPro" id="IPR003661">
    <property type="entry name" value="HisK_dim/P_dom"/>
</dbReference>
<accession>A0A7W7Z9H6</accession>
<comment type="catalytic activity">
    <reaction evidence="1">
        <text>ATP + protein L-histidine = ADP + protein N-phospho-L-histidine.</text>
        <dbReference type="EC" id="2.7.13.3"/>
    </reaction>
</comment>
<dbReference type="Gene3D" id="3.40.50.2300">
    <property type="match status" value="1"/>
</dbReference>
<dbReference type="PANTHER" id="PTHR43065:SF10">
    <property type="entry name" value="PEROXIDE STRESS-ACTIVATED HISTIDINE KINASE MAK3"/>
    <property type="match status" value="1"/>
</dbReference>
<dbReference type="SMART" id="SM00387">
    <property type="entry name" value="HATPase_c"/>
    <property type="match status" value="1"/>
</dbReference>
<comment type="caution">
    <text evidence="14">The sequence shown here is derived from an EMBL/GenBank/DDBJ whole genome shotgun (WGS) entry which is preliminary data.</text>
</comment>
<dbReference type="Pfam" id="PF02518">
    <property type="entry name" value="HATPase_c"/>
    <property type="match status" value="1"/>
</dbReference>
<keyword evidence="10" id="KW-0175">Coiled coil</keyword>
<sequence>MTTEDPAHEMMSGSASQLASGRRIALPGDLQLKQLDVLLVEDSADDALLLERHLRRNGFDPRIVRVETAIEMQRAMSEPAFGGLSAVVLADYNLPTFSGPEALKIIRASGLELPFIMLSGAVSEEAAVESMRAGAQDYVTKQNLTRLVPAIERELKEAEARRNRLAAELALSASEARFHRLVEAMPLGLLISDAAGRVVYANLAVERLLGYKAVVPSSAPVADGGLTLDAICPTLPSTIELEHSDASAPSAPFEATCVTASGEKVDVLVGVAILNPGDPSEDRQLAAFLADLTLQKKSEEVLRQTEKLAIAGRLAASIAHEINNPLEAITNCLYLIEQGQMEPDSRNYLQMAQRELDLVSKITMQTLRFYRRSSRPMKTDLRDLVESVLDLLDRRVKQQDVEVLRRFRDIPLVLAHEGEIRQVLANLVGNAIDALPEGGKLELRTAPGHDWVHGTPGVRVTVADNGTGMDAEVRSRIFEAFYSTKGITGTGLGLWISRDIVEKHKGRLDVWSRKRTDDTPGGTVFTLFLPVESGESAAW</sequence>
<evidence type="ECO:0000313" key="15">
    <source>
        <dbReference type="Proteomes" id="UP000540989"/>
    </source>
</evidence>
<dbReference type="PRINTS" id="PR00344">
    <property type="entry name" value="BCTRLSENSOR"/>
</dbReference>
<dbReference type="InterPro" id="IPR000014">
    <property type="entry name" value="PAS"/>
</dbReference>
<dbReference type="InterPro" id="IPR036097">
    <property type="entry name" value="HisK_dim/P_sf"/>
</dbReference>
<protein>
    <recommendedName>
        <fullName evidence="2">histidine kinase</fullName>
        <ecNumber evidence="2">2.7.13.3</ecNumber>
    </recommendedName>
</protein>
<dbReference type="SMART" id="SM00091">
    <property type="entry name" value="PAS"/>
    <property type="match status" value="1"/>
</dbReference>
<reference evidence="14 15" key="1">
    <citation type="submission" date="2020-08" db="EMBL/GenBank/DDBJ databases">
        <title>Genomic Encyclopedia of Type Strains, Phase IV (KMG-V): Genome sequencing to study the core and pangenomes of soil and plant-associated prokaryotes.</title>
        <authorList>
            <person name="Whitman W."/>
        </authorList>
    </citation>
    <scope>NUCLEOTIDE SEQUENCE [LARGE SCALE GENOMIC DNA]</scope>
    <source>
        <strain evidence="14 15">M8UP14</strain>
    </source>
</reference>
<name>A0A7W7Z9H6_9BACT</name>
<dbReference type="PANTHER" id="PTHR43065">
    <property type="entry name" value="SENSOR HISTIDINE KINASE"/>
    <property type="match status" value="1"/>
</dbReference>
<keyword evidence="7" id="KW-0067">ATP-binding</keyword>
<feature type="domain" description="Histidine kinase" evidence="11">
    <location>
        <begin position="317"/>
        <end position="533"/>
    </location>
</feature>
<evidence type="ECO:0000256" key="8">
    <source>
        <dbReference type="ARBA" id="ARBA00023012"/>
    </source>
</evidence>
<dbReference type="InterPro" id="IPR003594">
    <property type="entry name" value="HATPase_dom"/>
</dbReference>
<keyword evidence="8" id="KW-0902">Two-component regulatory system</keyword>
<proteinExistence type="predicted"/>
<evidence type="ECO:0000256" key="7">
    <source>
        <dbReference type="ARBA" id="ARBA00022840"/>
    </source>
</evidence>
<evidence type="ECO:0000256" key="6">
    <source>
        <dbReference type="ARBA" id="ARBA00022777"/>
    </source>
</evidence>
<dbReference type="PROSITE" id="PS50109">
    <property type="entry name" value="HIS_KIN"/>
    <property type="match status" value="1"/>
</dbReference>
<keyword evidence="4" id="KW-0808">Transferase</keyword>
<keyword evidence="3 9" id="KW-0597">Phosphoprotein</keyword>
<dbReference type="Gene3D" id="3.30.565.10">
    <property type="entry name" value="Histidine kinase-like ATPase, C-terminal domain"/>
    <property type="match status" value="1"/>
</dbReference>
<dbReference type="Pfam" id="PF13188">
    <property type="entry name" value="PAS_8"/>
    <property type="match status" value="1"/>
</dbReference>
<evidence type="ECO:0000259" key="12">
    <source>
        <dbReference type="PROSITE" id="PS50110"/>
    </source>
</evidence>
<keyword evidence="5" id="KW-0547">Nucleotide-binding</keyword>
<dbReference type="GO" id="GO:0000155">
    <property type="term" value="F:phosphorelay sensor kinase activity"/>
    <property type="evidence" value="ECO:0007669"/>
    <property type="project" value="InterPro"/>
</dbReference>
<evidence type="ECO:0000259" key="13">
    <source>
        <dbReference type="PROSITE" id="PS50112"/>
    </source>
</evidence>
<dbReference type="SUPFAM" id="SSF47384">
    <property type="entry name" value="Homodimeric domain of signal transducing histidine kinase"/>
    <property type="match status" value="1"/>
</dbReference>
<dbReference type="Pfam" id="PF00512">
    <property type="entry name" value="HisKA"/>
    <property type="match status" value="1"/>
</dbReference>
<evidence type="ECO:0000256" key="10">
    <source>
        <dbReference type="SAM" id="Coils"/>
    </source>
</evidence>
<dbReference type="InterPro" id="IPR004358">
    <property type="entry name" value="Sig_transdc_His_kin-like_C"/>
</dbReference>
<evidence type="ECO:0000256" key="2">
    <source>
        <dbReference type="ARBA" id="ARBA00012438"/>
    </source>
</evidence>
<dbReference type="PROSITE" id="PS50110">
    <property type="entry name" value="RESPONSE_REGULATORY"/>
    <property type="match status" value="1"/>
</dbReference>
<feature type="domain" description="Response regulatory" evidence="12">
    <location>
        <begin position="36"/>
        <end position="156"/>
    </location>
</feature>
<dbReference type="Gene3D" id="3.30.450.20">
    <property type="entry name" value="PAS domain"/>
    <property type="match status" value="1"/>
</dbReference>
<gene>
    <name evidence="14" type="ORF">HDF16_000493</name>
</gene>
<dbReference type="PROSITE" id="PS50112">
    <property type="entry name" value="PAS"/>
    <property type="match status" value="1"/>
</dbReference>
<dbReference type="CDD" id="cd00156">
    <property type="entry name" value="REC"/>
    <property type="match status" value="1"/>
</dbReference>
<evidence type="ECO:0000313" key="14">
    <source>
        <dbReference type="EMBL" id="MBB5055824.1"/>
    </source>
</evidence>
<feature type="modified residue" description="4-aspartylphosphate" evidence="9">
    <location>
        <position position="91"/>
    </location>
</feature>
<dbReference type="EMBL" id="JACHIP010000001">
    <property type="protein sequence ID" value="MBB5055824.1"/>
    <property type="molecule type" value="Genomic_DNA"/>
</dbReference>
<dbReference type="CDD" id="cd00075">
    <property type="entry name" value="HATPase"/>
    <property type="match status" value="1"/>
</dbReference>
<dbReference type="CDD" id="cd00130">
    <property type="entry name" value="PAS"/>
    <property type="match status" value="1"/>
</dbReference>
<dbReference type="SUPFAM" id="SSF55874">
    <property type="entry name" value="ATPase domain of HSP90 chaperone/DNA topoisomerase II/histidine kinase"/>
    <property type="match status" value="1"/>
</dbReference>
<dbReference type="EC" id="2.7.13.3" evidence="2"/>
<dbReference type="InterPro" id="IPR005467">
    <property type="entry name" value="His_kinase_dom"/>
</dbReference>
<evidence type="ECO:0000256" key="9">
    <source>
        <dbReference type="PROSITE-ProRule" id="PRU00169"/>
    </source>
</evidence>
<dbReference type="SMART" id="SM00448">
    <property type="entry name" value="REC"/>
    <property type="match status" value="1"/>
</dbReference>
<dbReference type="InterPro" id="IPR035965">
    <property type="entry name" value="PAS-like_dom_sf"/>
</dbReference>
<feature type="domain" description="PAS" evidence="13">
    <location>
        <begin position="174"/>
        <end position="211"/>
    </location>
</feature>
<evidence type="ECO:0000256" key="1">
    <source>
        <dbReference type="ARBA" id="ARBA00000085"/>
    </source>
</evidence>
<dbReference type="Pfam" id="PF00072">
    <property type="entry name" value="Response_reg"/>
    <property type="match status" value="1"/>
</dbReference>
<evidence type="ECO:0000259" key="11">
    <source>
        <dbReference type="PROSITE" id="PS50109"/>
    </source>
</evidence>
<dbReference type="InterPro" id="IPR036890">
    <property type="entry name" value="HATPase_C_sf"/>
</dbReference>
<keyword evidence="6 14" id="KW-0418">Kinase</keyword>
<dbReference type="Gene3D" id="1.10.287.130">
    <property type="match status" value="1"/>
</dbReference>
<feature type="coiled-coil region" evidence="10">
    <location>
        <begin position="141"/>
        <end position="175"/>
    </location>
</feature>
<dbReference type="SUPFAM" id="SSF55785">
    <property type="entry name" value="PYP-like sensor domain (PAS domain)"/>
    <property type="match status" value="1"/>
</dbReference>
<dbReference type="GO" id="GO:0005524">
    <property type="term" value="F:ATP binding"/>
    <property type="evidence" value="ECO:0007669"/>
    <property type="project" value="UniProtKB-KW"/>
</dbReference>
<dbReference type="Proteomes" id="UP000540989">
    <property type="component" value="Unassembled WGS sequence"/>
</dbReference>
<organism evidence="14 15">
    <name type="scientific">Granulicella aggregans</name>
    <dbReference type="NCBI Taxonomy" id="474949"/>
    <lineage>
        <taxon>Bacteria</taxon>
        <taxon>Pseudomonadati</taxon>
        <taxon>Acidobacteriota</taxon>
        <taxon>Terriglobia</taxon>
        <taxon>Terriglobales</taxon>
        <taxon>Acidobacteriaceae</taxon>
        <taxon>Granulicella</taxon>
    </lineage>
</organism>
<evidence type="ECO:0000256" key="5">
    <source>
        <dbReference type="ARBA" id="ARBA00022741"/>
    </source>
</evidence>
<dbReference type="CDD" id="cd00082">
    <property type="entry name" value="HisKA"/>
    <property type="match status" value="1"/>
</dbReference>
<evidence type="ECO:0000256" key="3">
    <source>
        <dbReference type="ARBA" id="ARBA00022553"/>
    </source>
</evidence>
<dbReference type="InterPro" id="IPR011006">
    <property type="entry name" value="CheY-like_superfamily"/>
</dbReference>
<dbReference type="AlphaFoldDB" id="A0A7W7Z9H6"/>
<dbReference type="SUPFAM" id="SSF52172">
    <property type="entry name" value="CheY-like"/>
    <property type="match status" value="1"/>
</dbReference>
<evidence type="ECO:0000256" key="4">
    <source>
        <dbReference type="ARBA" id="ARBA00022679"/>
    </source>
</evidence>
<dbReference type="SMART" id="SM00388">
    <property type="entry name" value="HisKA"/>
    <property type="match status" value="1"/>
</dbReference>
<dbReference type="NCBIfam" id="TIGR00229">
    <property type="entry name" value="sensory_box"/>
    <property type="match status" value="1"/>
</dbReference>
<keyword evidence="15" id="KW-1185">Reference proteome</keyword>